<dbReference type="Pfam" id="PF17906">
    <property type="entry name" value="HTH_48"/>
    <property type="match status" value="1"/>
</dbReference>
<dbReference type="GO" id="GO:0003697">
    <property type="term" value="F:single-stranded DNA binding"/>
    <property type="evidence" value="ECO:0007669"/>
    <property type="project" value="TreeGrafter"/>
</dbReference>
<reference evidence="3" key="1">
    <citation type="submission" date="2025-08" db="UniProtKB">
        <authorList>
            <consortium name="RefSeq"/>
        </authorList>
    </citation>
    <scope>IDENTIFICATION</scope>
</reference>
<dbReference type="GO" id="GO:0044547">
    <property type="term" value="F:DNA topoisomerase binding"/>
    <property type="evidence" value="ECO:0007669"/>
    <property type="project" value="TreeGrafter"/>
</dbReference>
<dbReference type="KEGG" id="dqu:106751097"/>
<gene>
    <name evidence="3" type="primary">LOC106751097</name>
</gene>
<dbReference type="GeneID" id="106751097"/>
<dbReference type="AlphaFoldDB" id="A0A6P3Y8X6"/>
<dbReference type="Gene3D" id="1.10.10.1450">
    <property type="match status" value="1"/>
</dbReference>
<dbReference type="GO" id="GO:0003690">
    <property type="term" value="F:double-stranded DNA binding"/>
    <property type="evidence" value="ECO:0007669"/>
    <property type="project" value="TreeGrafter"/>
</dbReference>
<dbReference type="InterPro" id="IPR041426">
    <property type="entry name" value="Mos1_HTH"/>
</dbReference>
<dbReference type="GO" id="GO:0000014">
    <property type="term" value="F:single-stranded DNA endodeoxyribonuclease activity"/>
    <property type="evidence" value="ECO:0007669"/>
    <property type="project" value="TreeGrafter"/>
</dbReference>
<dbReference type="GO" id="GO:0035861">
    <property type="term" value="C:site of double-strand break"/>
    <property type="evidence" value="ECO:0007669"/>
    <property type="project" value="TreeGrafter"/>
</dbReference>
<dbReference type="Proteomes" id="UP000515204">
    <property type="component" value="Unplaced"/>
</dbReference>
<dbReference type="GO" id="GO:0031297">
    <property type="term" value="P:replication fork processing"/>
    <property type="evidence" value="ECO:0007669"/>
    <property type="project" value="TreeGrafter"/>
</dbReference>
<accession>A0A6P3Y8X6</accession>
<dbReference type="GO" id="GO:0005634">
    <property type="term" value="C:nucleus"/>
    <property type="evidence" value="ECO:0007669"/>
    <property type="project" value="TreeGrafter"/>
</dbReference>
<dbReference type="OrthoDB" id="10032414at2759"/>
<organism evidence="2 3">
    <name type="scientific">Dinoponera quadriceps</name>
    <name type="common">South American ant</name>
    <dbReference type="NCBI Taxonomy" id="609295"/>
    <lineage>
        <taxon>Eukaryota</taxon>
        <taxon>Metazoa</taxon>
        <taxon>Ecdysozoa</taxon>
        <taxon>Arthropoda</taxon>
        <taxon>Hexapoda</taxon>
        <taxon>Insecta</taxon>
        <taxon>Pterygota</taxon>
        <taxon>Neoptera</taxon>
        <taxon>Endopterygota</taxon>
        <taxon>Hymenoptera</taxon>
        <taxon>Apocrita</taxon>
        <taxon>Aculeata</taxon>
        <taxon>Formicoidea</taxon>
        <taxon>Formicidae</taxon>
        <taxon>Ponerinae</taxon>
        <taxon>Ponerini</taxon>
        <taxon>Dinoponera</taxon>
    </lineage>
</organism>
<dbReference type="Gene3D" id="3.30.420.10">
    <property type="entry name" value="Ribonuclease H-like superfamily/Ribonuclease H"/>
    <property type="match status" value="1"/>
</dbReference>
<sequence>MADQEKFHFRHSMLYEFQLGYNATEDHKNLCFVFGPSKVKVRTLQRWFEKFRSGDMKLQDEPRIGRLKELDDNILRALVGNEPLLTTREIGDKLSVSHITIENHLNKLGFVYKWCRWIPRKLSEKNIADQISIASSLLVRQQYEPFLDRLVTGDEKWIVYDNVVRKRVKIMPGISPPTLAKANLQQKS</sequence>
<evidence type="ECO:0000313" key="3">
    <source>
        <dbReference type="RefSeq" id="XP_014487365.1"/>
    </source>
</evidence>
<name>A0A6P3Y8X6_DINQU</name>
<dbReference type="GO" id="GO:0006303">
    <property type="term" value="P:double-strand break repair via nonhomologous end joining"/>
    <property type="evidence" value="ECO:0007669"/>
    <property type="project" value="TreeGrafter"/>
</dbReference>
<dbReference type="GO" id="GO:0046975">
    <property type="term" value="F:histone H3K36 methyltransferase activity"/>
    <property type="evidence" value="ECO:0007669"/>
    <property type="project" value="TreeGrafter"/>
</dbReference>
<dbReference type="InterPro" id="IPR036397">
    <property type="entry name" value="RNaseH_sf"/>
</dbReference>
<dbReference type="PANTHER" id="PTHR46060">
    <property type="entry name" value="MARINER MOS1 TRANSPOSASE-LIKE PROTEIN"/>
    <property type="match status" value="1"/>
</dbReference>
<dbReference type="InterPro" id="IPR052709">
    <property type="entry name" value="Transposase-MT_Hybrid"/>
</dbReference>
<dbReference type="GO" id="GO:0044774">
    <property type="term" value="P:mitotic DNA integrity checkpoint signaling"/>
    <property type="evidence" value="ECO:0007669"/>
    <property type="project" value="TreeGrafter"/>
</dbReference>
<dbReference type="PANTHER" id="PTHR46060:SF2">
    <property type="entry name" value="HISTONE-LYSINE N-METHYLTRANSFERASE SETMAR"/>
    <property type="match status" value="1"/>
</dbReference>
<protein>
    <submittedName>
        <fullName evidence="3">Histone-lysine N-methyltransferase SETMAR-like</fullName>
    </submittedName>
</protein>
<keyword evidence="2" id="KW-1185">Reference proteome</keyword>
<proteinExistence type="predicted"/>
<dbReference type="GO" id="GO:0000793">
    <property type="term" value="C:condensed chromosome"/>
    <property type="evidence" value="ECO:0007669"/>
    <property type="project" value="TreeGrafter"/>
</dbReference>
<dbReference type="RefSeq" id="XP_014487365.1">
    <property type="nucleotide sequence ID" value="XM_014631879.1"/>
</dbReference>
<dbReference type="GO" id="GO:0042800">
    <property type="term" value="F:histone H3K4 methyltransferase activity"/>
    <property type="evidence" value="ECO:0007669"/>
    <property type="project" value="TreeGrafter"/>
</dbReference>
<feature type="domain" description="Mos1 transposase HTH" evidence="1">
    <location>
        <begin position="8"/>
        <end position="55"/>
    </location>
</feature>
<evidence type="ECO:0000259" key="1">
    <source>
        <dbReference type="Pfam" id="PF17906"/>
    </source>
</evidence>
<dbReference type="GO" id="GO:0000729">
    <property type="term" value="P:DNA double-strand break processing"/>
    <property type="evidence" value="ECO:0007669"/>
    <property type="project" value="TreeGrafter"/>
</dbReference>
<dbReference type="GO" id="GO:0015074">
    <property type="term" value="P:DNA integration"/>
    <property type="evidence" value="ECO:0007669"/>
    <property type="project" value="TreeGrafter"/>
</dbReference>
<evidence type="ECO:0000313" key="2">
    <source>
        <dbReference type="Proteomes" id="UP000515204"/>
    </source>
</evidence>